<proteinExistence type="predicted"/>
<organism evidence="2 3">
    <name type="scientific">[Phormidium ambiguum] IAM M-71</name>
    <dbReference type="NCBI Taxonomy" id="454136"/>
    <lineage>
        <taxon>Bacteria</taxon>
        <taxon>Bacillati</taxon>
        <taxon>Cyanobacteriota</taxon>
        <taxon>Cyanophyceae</taxon>
        <taxon>Oscillatoriophycideae</taxon>
        <taxon>Aerosakkonematales</taxon>
        <taxon>Aerosakkonemataceae</taxon>
        <taxon>Floridanema</taxon>
    </lineage>
</organism>
<dbReference type="GO" id="GO:0016740">
    <property type="term" value="F:transferase activity"/>
    <property type="evidence" value="ECO:0007669"/>
    <property type="project" value="UniProtKB-KW"/>
</dbReference>
<name>A0A1U7IAY1_9CYAN</name>
<comment type="caution">
    <text evidence="2">The sequence shown here is derived from an EMBL/GenBank/DDBJ whole genome shotgun (WGS) entry which is preliminary data.</text>
</comment>
<protein>
    <submittedName>
        <fullName evidence="2">Glycosyl transferase family A</fullName>
    </submittedName>
</protein>
<evidence type="ECO:0000313" key="3">
    <source>
        <dbReference type="Proteomes" id="UP000185860"/>
    </source>
</evidence>
<dbReference type="Gene3D" id="3.90.550.10">
    <property type="entry name" value="Spore Coat Polysaccharide Biosynthesis Protein SpsA, Chain A"/>
    <property type="match status" value="1"/>
</dbReference>
<dbReference type="SUPFAM" id="SSF53448">
    <property type="entry name" value="Nucleotide-diphospho-sugar transferases"/>
    <property type="match status" value="1"/>
</dbReference>
<dbReference type="PANTHER" id="PTHR43685:SF2">
    <property type="entry name" value="GLYCOSYLTRANSFERASE 2-LIKE DOMAIN-CONTAINING PROTEIN"/>
    <property type="match status" value="1"/>
</dbReference>
<dbReference type="CDD" id="cd00761">
    <property type="entry name" value="Glyco_tranf_GTA_type"/>
    <property type="match status" value="1"/>
</dbReference>
<sequence>MPTVSVIIPAYNAEKTILETIESLQKQTFTDFEIIVINDGSTDSTVELLSKINDLRLKVYTFPNGGLPVARNRGIEKATGEFITFIDADDLWTPDKLESQVTALQQHPEAGVAYSWTAFINEHSEYMYAWEPLYHQGNVYPQLLIRNFISSGSNLMVRRKFIEAAGRFDSTLKSVEDWDYYLRLAALCPFVLVPKYQILYRRSSQSMTSKVDVMEKYILIVTERAFQLAPEELKYLKKRSLANSYRFLVQLSLAHALDEKGVKQASRNIRKSILFSPPILLERKTQRLLLKVILMRLLPYKLSTNISHLLGKVFPSPTTKPITSQS</sequence>
<gene>
    <name evidence="2" type="ORF">NIES2119_22445</name>
</gene>
<dbReference type="AlphaFoldDB" id="A0A1U7IAY1"/>
<dbReference type="STRING" id="454136.NIES2119_22445"/>
<dbReference type="OrthoDB" id="9812327at2"/>
<dbReference type="InterPro" id="IPR019290">
    <property type="entry name" value="GlycosylTrfase-like_prok"/>
</dbReference>
<dbReference type="RefSeq" id="WP_073595729.1">
    <property type="nucleotide sequence ID" value="NZ_MRCE01000027.1"/>
</dbReference>
<dbReference type="InterPro" id="IPR029044">
    <property type="entry name" value="Nucleotide-diphossugar_trans"/>
</dbReference>
<accession>A0A1U7IAY1</accession>
<dbReference type="Proteomes" id="UP000185860">
    <property type="component" value="Unassembled WGS sequence"/>
</dbReference>
<reference evidence="2 3" key="1">
    <citation type="submission" date="2016-11" db="EMBL/GenBank/DDBJ databases">
        <title>Draft Genome Sequences of Nine Cyanobacterial Strains from Diverse Habitats.</title>
        <authorList>
            <person name="Zhu T."/>
            <person name="Hou S."/>
            <person name="Lu X."/>
            <person name="Hess W.R."/>
        </authorList>
    </citation>
    <scope>NUCLEOTIDE SEQUENCE [LARGE SCALE GENOMIC DNA]</scope>
    <source>
        <strain evidence="2 3">IAM M-71</strain>
    </source>
</reference>
<keyword evidence="2" id="KW-0808">Transferase</keyword>
<dbReference type="InterPro" id="IPR050834">
    <property type="entry name" value="Glycosyltransf_2"/>
</dbReference>
<feature type="domain" description="Glycosyltransferase 2-like prokaryotic type" evidence="1">
    <location>
        <begin position="5"/>
        <end position="247"/>
    </location>
</feature>
<dbReference type="Pfam" id="PF10111">
    <property type="entry name" value="Glyco_tranf_2_2"/>
    <property type="match status" value="1"/>
</dbReference>
<dbReference type="EMBL" id="MRCE01000027">
    <property type="protein sequence ID" value="OKH33687.1"/>
    <property type="molecule type" value="Genomic_DNA"/>
</dbReference>
<evidence type="ECO:0000313" key="2">
    <source>
        <dbReference type="EMBL" id="OKH33687.1"/>
    </source>
</evidence>
<evidence type="ECO:0000259" key="1">
    <source>
        <dbReference type="Pfam" id="PF10111"/>
    </source>
</evidence>
<dbReference type="PANTHER" id="PTHR43685">
    <property type="entry name" value="GLYCOSYLTRANSFERASE"/>
    <property type="match status" value="1"/>
</dbReference>